<reference evidence="1 2" key="2">
    <citation type="journal article" date="2011" name="PLoS Genet.">
        <title>Caenorhabditis briggsae recombinant inbred line genotypes reveal inter-strain incompatibility and the evolution of recombination.</title>
        <authorList>
            <person name="Ross J.A."/>
            <person name="Koboldt D.C."/>
            <person name="Staisch J.E."/>
            <person name="Chamberlin H.M."/>
            <person name="Gupta B.P."/>
            <person name="Miller R.D."/>
            <person name="Baird S.E."/>
            <person name="Haag E.S."/>
        </authorList>
    </citation>
    <scope>NUCLEOTIDE SEQUENCE [LARGE SCALE GENOMIC DNA]</scope>
    <source>
        <strain evidence="1 2">AF16</strain>
    </source>
</reference>
<dbReference type="GeneID" id="8574676"/>
<dbReference type="AlphaFoldDB" id="A8Y071"/>
<dbReference type="EMBL" id="HE601157">
    <property type="protein sequence ID" value="CAP38361.1"/>
    <property type="molecule type" value="Genomic_DNA"/>
</dbReference>
<sequence>MEFFRHTVAGRPNRPDLDTQIWSFSTNLHLQKLDQIEIERVCPSQESCCGPFLSLVLLTPSPTGFRIPDSVFRILDSGFWILDSGFWILDSGFWILDSGFCILVSRFWIPDSGFWTFRRIIIAL</sequence>
<evidence type="ECO:0000313" key="1">
    <source>
        <dbReference type="EMBL" id="CAP38361.1"/>
    </source>
</evidence>
<name>A8Y071_CAEBR</name>
<gene>
    <name evidence="1" type="ORF">CBG21607</name>
    <name evidence="1" type="ORF">CBG_21607</name>
</gene>
<evidence type="ECO:0000313" key="2">
    <source>
        <dbReference type="Proteomes" id="UP000008549"/>
    </source>
</evidence>
<dbReference type="Proteomes" id="UP000008549">
    <property type="component" value="Unassembled WGS sequence"/>
</dbReference>
<accession>A8Y071</accession>
<dbReference type="InParanoid" id="A8Y071"/>
<dbReference type="KEGG" id="cbr:CBG_21607"/>
<keyword evidence="2" id="KW-1185">Reference proteome</keyword>
<dbReference type="CTD" id="8574676"/>
<organism evidence="1 2">
    <name type="scientific">Caenorhabditis briggsae</name>
    <dbReference type="NCBI Taxonomy" id="6238"/>
    <lineage>
        <taxon>Eukaryota</taxon>
        <taxon>Metazoa</taxon>
        <taxon>Ecdysozoa</taxon>
        <taxon>Nematoda</taxon>
        <taxon>Chromadorea</taxon>
        <taxon>Rhabditida</taxon>
        <taxon>Rhabditina</taxon>
        <taxon>Rhabditomorpha</taxon>
        <taxon>Rhabditoidea</taxon>
        <taxon>Rhabditidae</taxon>
        <taxon>Peloderinae</taxon>
        <taxon>Caenorhabditis</taxon>
    </lineage>
</organism>
<proteinExistence type="predicted"/>
<dbReference type="RefSeq" id="XP_002632680.1">
    <property type="nucleotide sequence ID" value="XM_002632634.1"/>
</dbReference>
<dbReference type="HOGENOM" id="CLU_2005930_0_0_1"/>
<protein>
    <submittedName>
        <fullName evidence="1">Protein CBG21607</fullName>
    </submittedName>
</protein>
<reference evidence="1 2" key="1">
    <citation type="journal article" date="2003" name="PLoS Biol.">
        <title>The genome sequence of Caenorhabditis briggsae: a platform for comparative genomics.</title>
        <authorList>
            <person name="Stein L.D."/>
            <person name="Bao Z."/>
            <person name="Blasiar D."/>
            <person name="Blumenthal T."/>
            <person name="Brent M.R."/>
            <person name="Chen N."/>
            <person name="Chinwalla A."/>
            <person name="Clarke L."/>
            <person name="Clee C."/>
            <person name="Coghlan A."/>
            <person name="Coulson A."/>
            <person name="D'Eustachio P."/>
            <person name="Fitch D.H."/>
            <person name="Fulton L.A."/>
            <person name="Fulton R.E."/>
            <person name="Griffiths-Jones S."/>
            <person name="Harris T.W."/>
            <person name="Hillier L.W."/>
            <person name="Kamath R."/>
            <person name="Kuwabara P.E."/>
            <person name="Mardis E.R."/>
            <person name="Marra M.A."/>
            <person name="Miner T.L."/>
            <person name="Minx P."/>
            <person name="Mullikin J.C."/>
            <person name="Plumb R.W."/>
            <person name="Rogers J."/>
            <person name="Schein J.E."/>
            <person name="Sohrmann M."/>
            <person name="Spieth J."/>
            <person name="Stajich J.E."/>
            <person name="Wei C."/>
            <person name="Willey D."/>
            <person name="Wilson R.K."/>
            <person name="Durbin R."/>
            <person name="Waterston R.H."/>
        </authorList>
    </citation>
    <scope>NUCLEOTIDE SEQUENCE [LARGE SCALE GENOMIC DNA]</scope>
    <source>
        <strain evidence="1 2">AF16</strain>
    </source>
</reference>